<evidence type="ECO:0000256" key="13">
    <source>
        <dbReference type="ARBA" id="ARBA00023204"/>
    </source>
</evidence>
<dbReference type="InterPro" id="IPR005760">
    <property type="entry name" value="A/G_AdeGlyc_MutY"/>
</dbReference>
<dbReference type="EC" id="3.2.2.31" evidence="5"/>
<dbReference type="GO" id="GO:0051539">
    <property type="term" value="F:4 iron, 4 sulfur cluster binding"/>
    <property type="evidence" value="ECO:0007669"/>
    <property type="project" value="UniProtKB-KW"/>
</dbReference>
<dbReference type="GO" id="GO:0034039">
    <property type="term" value="F:8-oxo-7,8-dihydroguanine DNA N-glycosylase activity"/>
    <property type="evidence" value="ECO:0007669"/>
    <property type="project" value="TreeGrafter"/>
</dbReference>
<keyword evidence="8" id="KW-0479">Metal-binding</keyword>
<comment type="function">
    <text evidence="3">Adenine glycosylase active on G-A mispairs. MutY also corrects error-prone DNA synthesis past GO lesions which are due to the oxidatively damaged form of guanine: 7,8-dihydro-8-oxoguanine (8-oxo-dGTP).</text>
</comment>
<keyword evidence="13" id="KW-0234">DNA repair</keyword>
<dbReference type="SUPFAM" id="SSF48150">
    <property type="entry name" value="DNA-glycosylase"/>
    <property type="match status" value="1"/>
</dbReference>
<dbReference type="GO" id="GO:0006284">
    <property type="term" value="P:base-excision repair"/>
    <property type="evidence" value="ECO:0007669"/>
    <property type="project" value="InterPro"/>
</dbReference>
<dbReference type="GO" id="GO:0006298">
    <property type="term" value="P:mismatch repair"/>
    <property type="evidence" value="ECO:0007669"/>
    <property type="project" value="TreeGrafter"/>
</dbReference>
<evidence type="ECO:0000256" key="14">
    <source>
        <dbReference type="ARBA" id="ARBA00023295"/>
    </source>
</evidence>
<dbReference type="InterPro" id="IPR023170">
    <property type="entry name" value="HhH_base_excis_C"/>
</dbReference>
<feature type="domain" description="HhH-GPD" evidence="15">
    <location>
        <begin position="38"/>
        <end position="189"/>
    </location>
</feature>
<dbReference type="Gene3D" id="1.10.1670.10">
    <property type="entry name" value="Helix-hairpin-Helix base-excision DNA repair enzymes (C-terminal)"/>
    <property type="match status" value="1"/>
</dbReference>
<dbReference type="NCBIfam" id="TIGR01084">
    <property type="entry name" value="mutY"/>
    <property type="match status" value="1"/>
</dbReference>
<evidence type="ECO:0000256" key="9">
    <source>
        <dbReference type="ARBA" id="ARBA00022763"/>
    </source>
</evidence>
<dbReference type="GO" id="GO:0046872">
    <property type="term" value="F:metal ion binding"/>
    <property type="evidence" value="ECO:0007669"/>
    <property type="project" value="UniProtKB-KW"/>
</dbReference>
<dbReference type="EMBL" id="AMGM01000052">
    <property type="protein sequence ID" value="EKB48456.1"/>
    <property type="molecule type" value="Genomic_DNA"/>
</dbReference>
<dbReference type="AlphaFoldDB" id="K1L102"/>
<keyword evidence="10 16" id="KW-0378">Hydrolase</keyword>
<dbReference type="PANTHER" id="PTHR42944:SF1">
    <property type="entry name" value="ADENINE DNA GLYCOSYLASE"/>
    <property type="match status" value="1"/>
</dbReference>
<evidence type="ECO:0000256" key="3">
    <source>
        <dbReference type="ARBA" id="ARBA00002933"/>
    </source>
</evidence>
<evidence type="ECO:0000256" key="1">
    <source>
        <dbReference type="ARBA" id="ARBA00000843"/>
    </source>
</evidence>
<proteinExistence type="inferred from homology"/>
<dbReference type="Pfam" id="PF14815">
    <property type="entry name" value="NUDIX_4"/>
    <property type="match status" value="1"/>
</dbReference>
<keyword evidence="14 16" id="KW-0326">Glycosidase</keyword>
<dbReference type="CDD" id="cd03431">
    <property type="entry name" value="NUDIX_DNA_Glycosylase_C-MutY"/>
    <property type="match status" value="1"/>
</dbReference>
<keyword evidence="12" id="KW-0411">Iron-sulfur</keyword>
<keyword evidence="7" id="KW-0004">4Fe-4S</keyword>
<dbReference type="InterPro" id="IPR044298">
    <property type="entry name" value="MIG/MutY"/>
</dbReference>
<sequence>MSPKVFSERILEWYGVHKRDLPWRNTENPYFIWLSEIILQQTRVSQGLPYFEKFAENYPSIEALAQAPEEEVMRLWQGLGYYSRARNLHACAKEIFENRQSTFPKTYRELLQLKGVGSYTAAAIASFAYGEPVAVVDGNVFRVLSRVFGISEDIMSSKGKKTFESFANMLIPKNSAAAYNQAIMEFGALQCVPKSPDCRSCPLKEGCFAYQKSMVDQLPVKSKKLKIKERFFQYNHIVCGAYTVVKQRGKGDIWQGLFDFPLKEVALTTSLSERAPYVFEPNDNIETQSVLEDPHIYKHILTHQRIFANFVKFVIREQHKINLEKWAQAKGFLLVDEDQLESLAKPRLILRYLNEEK</sequence>
<keyword evidence="9" id="KW-0227">DNA damage</keyword>
<dbReference type="GO" id="GO:0035485">
    <property type="term" value="F:adenine/guanine mispair binding"/>
    <property type="evidence" value="ECO:0007669"/>
    <property type="project" value="TreeGrafter"/>
</dbReference>
<dbReference type="GO" id="GO:0000701">
    <property type="term" value="F:purine-specific mismatch base pair DNA N-glycosylase activity"/>
    <property type="evidence" value="ECO:0007669"/>
    <property type="project" value="UniProtKB-EC"/>
</dbReference>
<comment type="caution">
    <text evidence="16">The sequence shown here is derived from an EMBL/GenBank/DDBJ whole genome shotgun (WGS) entry which is preliminary data.</text>
</comment>
<dbReference type="Pfam" id="PF00730">
    <property type="entry name" value="HhH-GPD"/>
    <property type="match status" value="1"/>
</dbReference>
<dbReference type="FunFam" id="1.10.340.30:FF:000002">
    <property type="entry name" value="Adenine DNA glycosylase"/>
    <property type="match status" value="1"/>
</dbReference>
<evidence type="ECO:0000256" key="5">
    <source>
        <dbReference type="ARBA" id="ARBA00012045"/>
    </source>
</evidence>
<reference evidence="16 17" key="1">
    <citation type="journal article" date="2012" name="J. Bacteriol.">
        <title>Draft Genome Sequence of Cecembia lonarensis Strain LW9T, Isolated from Lonar Lake, a Haloalkaline Lake in India.</title>
        <authorList>
            <person name="Shivaji S."/>
            <person name="Ara S."/>
            <person name="Singh A."/>
            <person name="Pinnaka A.K."/>
        </authorList>
    </citation>
    <scope>NUCLEOTIDE SEQUENCE [LARGE SCALE GENOMIC DNA]</scope>
    <source>
        <strain evidence="16 17">LW9</strain>
    </source>
</reference>
<accession>K1L102</accession>
<evidence type="ECO:0000256" key="8">
    <source>
        <dbReference type="ARBA" id="ARBA00022723"/>
    </source>
</evidence>
<comment type="similarity">
    <text evidence="4">Belongs to the Nth/MutY family.</text>
</comment>
<evidence type="ECO:0000256" key="6">
    <source>
        <dbReference type="ARBA" id="ARBA00022023"/>
    </source>
</evidence>
<dbReference type="Proteomes" id="UP000004478">
    <property type="component" value="Unassembled WGS sequence"/>
</dbReference>
<dbReference type="OrthoDB" id="9802365at2"/>
<keyword evidence="11" id="KW-0408">Iron</keyword>
<evidence type="ECO:0000256" key="11">
    <source>
        <dbReference type="ARBA" id="ARBA00023004"/>
    </source>
</evidence>
<evidence type="ECO:0000256" key="2">
    <source>
        <dbReference type="ARBA" id="ARBA00001966"/>
    </source>
</evidence>
<evidence type="ECO:0000313" key="17">
    <source>
        <dbReference type="Proteomes" id="UP000004478"/>
    </source>
</evidence>
<evidence type="ECO:0000256" key="4">
    <source>
        <dbReference type="ARBA" id="ARBA00008343"/>
    </source>
</evidence>
<name>K1L102_CECL9</name>
<dbReference type="InterPro" id="IPR011257">
    <property type="entry name" value="DNA_glycosylase"/>
</dbReference>
<evidence type="ECO:0000256" key="12">
    <source>
        <dbReference type="ARBA" id="ARBA00023014"/>
    </source>
</evidence>
<evidence type="ECO:0000256" key="10">
    <source>
        <dbReference type="ARBA" id="ARBA00022801"/>
    </source>
</evidence>
<dbReference type="CDD" id="cd00056">
    <property type="entry name" value="ENDO3c"/>
    <property type="match status" value="1"/>
</dbReference>
<organism evidence="16 17">
    <name type="scientific">Cecembia lonarensis (strain CCUG 58316 / KCTC 22772 / LW9)</name>
    <dbReference type="NCBI Taxonomy" id="1225176"/>
    <lineage>
        <taxon>Bacteria</taxon>
        <taxon>Pseudomonadati</taxon>
        <taxon>Bacteroidota</taxon>
        <taxon>Cytophagia</taxon>
        <taxon>Cytophagales</taxon>
        <taxon>Cyclobacteriaceae</taxon>
        <taxon>Cecembia</taxon>
    </lineage>
</organism>
<comment type="cofactor">
    <cofactor evidence="2">
        <name>[4Fe-4S] cluster</name>
        <dbReference type="ChEBI" id="CHEBI:49883"/>
    </cofactor>
</comment>
<evidence type="ECO:0000313" key="16">
    <source>
        <dbReference type="EMBL" id="EKB48456.1"/>
    </source>
</evidence>
<evidence type="ECO:0000259" key="15">
    <source>
        <dbReference type="SMART" id="SM00478"/>
    </source>
</evidence>
<comment type="catalytic activity">
    <reaction evidence="1">
        <text>Hydrolyzes free adenine bases from 7,8-dihydro-8-oxoguanine:adenine mismatched double-stranded DNA, leaving an apurinic site.</text>
        <dbReference type="EC" id="3.2.2.31"/>
    </reaction>
</comment>
<evidence type="ECO:0000256" key="7">
    <source>
        <dbReference type="ARBA" id="ARBA00022485"/>
    </source>
</evidence>
<dbReference type="PANTHER" id="PTHR42944">
    <property type="entry name" value="ADENINE DNA GLYCOSYLASE"/>
    <property type="match status" value="1"/>
</dbReference>
<dbReference type="GO" id="GO:0032357">
    <property type="term" value="F:oxidized purine DNA binding"/>
    <property type="evidence" value="ECO:0007669"/>
    <property type="project" value="TreeGrafter"/>
</dbReference>
<dbReference type="Gene3D" id="1.10.340.30">
    <property type="entry name" value="Hypothetical protein, domain 2"/>
    <property type="match status" value="1"/>
</dbReference>
<gene>
    <name evidence="16" type="primary">mutY</name>
    <name evidence="16" type="ORF">B879_02920</name>
</gene>
<dbReference type="RefSeq" id="WP_009185940.1">
    <property type="nucleotide sequence ID" value="NZ_AMGM01000052.1"/>
</dbReference>
<keyword evidence="17" id="KW-1185">Reference proteome</keyword>
<protein>
    <recommendedName>
        <fullName evidence="6">Adenine DNA glycosylase</fullName>
        <ecNumber evidence="5">3.2.2.31</ecNumber>
    </recommendedName>
</protein>
<dbReference type="PATRIC" id="fig|1225176.3.peg.3106"/>
<dbReference type="SMART" id="SM00478">
    <property type="entry name" value="ENDO3c"/>
    <property type="match status" value="1"/>
</dbReference>
<dbReference type="InterPro" id="IPR029119">
    <property type="entry name" value="MutY_C"/>
</dbReference>
<dbReference type="InterPro" id="IPR003265">
    <property type="entry name" value="HhH-GPD_domain"/>
</dbReference>